<evidence type="ECO:0000313" key="3">
    <source>
        <dbReference type="EMBL" id="TNN27529.1"/>
    </source>
</evidence>
<evidence type="ECO:0000259" key="2">
    <source>
        <dbReference type="Pfam" id="PF12485"/>
    </source>
</evidence>
<dbReference type="Proteomes" id="UP000314294">
    <property type="component" value="Unassembled WGS sequence"/>
</dbReference>
<evidence type="ECO:0000256" key="1">
    <source>
        <dbReference type="SAM" id="MobiDB-lite"/>
    </source>
</evidence>
<gene>
    <name evidence="3" type="primary">SASH3_2</name>
    <name evidence="3" type="ORF">EYF80_062326</name>
</gene>
<reference evidence="3 4" key="1">
    <citation type="submission" date="2019-03" db="EMBL/GenBank/DDBJ databases">
        <title>First draft genome of Liparis tanakae, snailfish: a comprehensive survey of snailfish specific genes.</title>
        <authorList>
            <person name="Kim W."/>
            <person name="Song I."/>
            <person name="Jeong J.-H."/>
            <person name="Kim D."/>
            <person name="Kim S."/>
            <person name="Ryu S."/>
            <person name="Song J.Y."/>
            <person name="Lee S.K."/>
        </authorList>
    </citation>
    <scope>NUCLEOTIDE SEQUENCE [LARGE SCALE GENOMIC DNA]</scope>
    <source>
        <tissue evidence="3">Muscle</tissue>
    </source>
</reference>
<feature type="domain" description="SLy proteins associated disordered region" evidence="2">
    <location>
        <begin position="3"/>
        <end position="89"/>
    </location>
</feature>
<dbReference type="AlphaFoldDB" id="A0A4Z2EF67"/>
<keyword evidence="4" id="KW-1185">Reference proteome</keyword>
<feature type="compositionally biased region" description="Polar residues" evidence="1">
    <location>
        <begin position="61"/>
        <end position="70"/>
    </location>
</feature>
<evidence type="ECO:0000313" key="4">
    <source>
        <dbReference type="Proteomes" id="UP000314294"/>
    </source>
</evidence>
<name>A0A4Z2EF67_9TELE</name>
<sequence>MGEEAGKSGSKQGKSWRNVISRTMTRKSSKMVQKALAEGAGSGEQLPPVSPDWRPDLGAGQRTSVCSTGSEDAAPSPTARQFPGSRCTSYFIWRTQNDLSINK</sequence>
<comment type="caution">
    <text evidence="3">The sequence shown here is derived from an EMBL/GenBank/DDBJ whole genome shotgun (WGS) entry which is preliminary data.</text>
</comment>
<dbReference type="InterPro" id="IPR021090">
    <property type="entry name" value="SPIDER"/>
</dbReference>
<dbReference type="EMBL" id="SRLO01008131">
    <property type="protein sequence ID" value="TNN27529.1"/>
    <property type="molecule type" value="Genomic_DNA"/>
</dbReference>
<dbReference type="Pfam" id="PF12485">
    <property type="entry name" value="SPIDER"/>
    <property type="match status" value="1"/>
</dbReference>
<feature type="region of interest" description="Disordered" evidence="1">
    <location>
        <begin position="36"/>
        <end position="83"/>
    </location>
</feature>
<proteinExistence type="predicted"/>
<protein>
    <submittedName>
        <fullName evidence="3">SAM and SH3 domain-containing protein 3</fullName>
    </submittedName>
</protein>
<dbReference type="OrthoDB" id="10047268at2759"/>
<organism evidence="3 4">
    <name type="scientific">Liparis tanakae</name>
    <name type="common">Tanaka's snailfish</name>
    <dbReference type="NCBI Taxonomy" id="230148"/>
    <lineage>
        <taxon>Eukaryota</taxon>
        <taxon>Metazoa</taxon>
        <taxon>Chordata</taxon>
        <taxon>Craniata</taxon>
        <taxon>Vertebrata</taxon>
        <taxon>Euteleostomi</taxon>
        <taxon>Actinopterygii</taxon>
        <taxon>Neopterygii</taxon>
        <taxon>Teleostei</taxon>
        <taxon>Neoteleostei</taxon>
        <taxon>Acanthomorphata</taxon>
        <taxon>Eupercaria</taxon>
        <taxon>Perciformes</taxon>
        <taxon>Cottioidei</taxon>
        <taxon>Cottales</taxon>
        <taxon>Liparidae</taxon>
        <taxon>Liparis</taxon>
    </lineage>
</organism>
<accession>A0A4Z2EF67</accession>